<feature type="transmembrane region" description="Helical" evidence="1">
    <location>
        <begin position="155"/>
        <end position="180"/>
    </location>
</feature>
<proteinExistence type="predicted"/>
<name>A0A1L5PBA5_RHIET</name>
<evidence type="ECO:0000313" key="4">
    <source>
        <dbReference type="Proteomes" id="UP000185109"/>
    </source>
</evidence>
<organism evidence="3 4">
    <name type="scientific">Rhizobium etli 8C-3</name>
    <dbReference type="NCBI Taxonomy" id="538025"/>
    <lineage>
        <taxon>Bacteria</taxon>
        <taxon>Pseudomonadati</taxon>
        <taxon>Pseudomonadota</taxon>
        <taxon>Alphaproteobacteria</taxon>
        <taxon>Hyphomicrobiales</taxon>
        <taxon>Rhizobiaceae</taxon>
        <taxon>Rhizobium/Agrobacterium group</taxon>
        <taxon>Rhizobium</taxon>
    </lineage>
</organism>
<dbReference type="Gene3D" id="2.40.128.580">
    <property type="entry name" value="GXWXG domain"/>
    <property type="match status" value="1"/>
</dbReference>
<accession>A0A1L5PBA5</accession>
<protein>
    <recommendedName>
        <fullName evidence="2">DUF4334 domain-containing protein</fullName>
    </recommendedName>
</protein>
<dbReference type="Proteomes" id="UP000185109">
    <property type="component" value="Plasmid pRsp8C3b"/>
</dbReference>
<gene>
    <name evidence="3" type="ORF">AM571_PB00100</name>
</gene>
<dbReference type="InterPro" id="IPR025568">
    <property type="entry name" value="DUF4334"/>
</dbReference>
<evidence type="ECO:0000256" key="1">
    <source>
        <dbReference type="SAM" id="Phobius"/>
    </source>
</evidence>
<dbReference type="AlphaFoldDB" id="A0A1L5PBA5"/>
<dbReference type="Pfam" id="PF14232">
    <property type="entry name" value="DUF4334"/>
    <property type="match status" value="1"/>
</dbReference>
<feature type="domain" description="DUF4334" evidence="2">
    <location>
        <begin position="86"/>
        <end position="124"/>
    </location>
</feature>
<evidence type="ECO:0000259" key="2">
    <source>
        <dbReference type="Pfam" id="PF14232"/>
    </source>
</evidence>
<evidence type="ECO:0000313" key="3">
    <source>
        <dbReference type="EMBL" id="APO77394.1"/>
    </source>
</evidence>
<dbReference type="EMBL" id="CP017243">
    <property type="protein sequence ID" value="APO77394.1"/>
    <property type="molecule type" value="Genomic_DNA"/>
</dbReference>
<keyword evidence="3" id="KW-0614">Plasmid</keyword>
<geneLocation type="plasmid" evidence="4">
    <name>prsp8c3b</name>
</geneLocation>
<reference evidence="3 4" key="1">
    <citation type="submission" date="2016-09" db="EMBL/GenBank/DDBJ databases">
        <title>The complete genome sequences of Rhizobium gallicum, symbiovars gallicum and phaseoli, symbionts associated to common bean (Phaseolus vulgaris).</title>
        <authorList>
            <person name="Bustos P."/>
            <person name="Santamaria R.I."/>
            <person name="Perez-Carrascal O.M."/>
            <person name="Juarez S."/>
            <person name="Lozano L."/>
            <person name="Martinez-Flores I."/>
            <person name="Martinez-Romero E."/>
            <person name="Cevallos M."/>
            <person name="Romero D."/>
            <person name="Davila G."/>
            <person name="Gonzalez V."/>
        </authorList>
    </citation>
    <scope>NUCLEOTIDE SEQUENCE [LARGE SCALE GENOMIC DNA]</scope>
    <source>
        <strain evidence="3 4">8C-3</strain>
        <plasmid evidence="4">Plasmid prsp8c3b</plasmid>
    </source>
</reference>
<sequence length="190" mass="21333">MDRQSPIDGASFDGVLEDLGWFGKRFTPDMRADVLLFRAGDRRLVAVDPKWIPLRLTLRFYKIDRTRLASNQVFLSPAPAAGEGPVASLKAMMFGCVKSAAMVYDDQPIVDHFRRIDAERIMGAKFRSAQVRHEPSRRQFLMSSSKGHIMLKYKLYVLVVKADGNLAILAALAMVLTAIWRGVLPIGSFY</sequence>
<keyword evidence="1" id="KW-1133">Transmembrane helix</keyword>
<keyword evidence="1" id="KW-0812">Transmembrane</keyword>
<keyword evidence="1" id="KW-0472">Membrane</keyword>